<dbReference type="InterPro" id="IPR036291">
    <property type="entry name" value="NAD(P)-bd_dom_sf"/>
</dbReference>
<organism evidence="2 3">
    <name type="scientific">Siccirubricoccus soli</name>
    <dbReference type="NCBI Taxonomy" id="2899147"/>
    <lineage>
        <taxon>Bacteria</taxon>
        <taxon>Pseudomonadati</taxon>
        <taxon>Pseudomonadota</taxon>
        <taxon>Alphaproteobacteria</taxon>
        <taxon>Acetobacterales</taxon>
        <taxon>Roseomonadaceae</taxon>
        <taxon>Siccirubricoccus</taxon>
    </lineage>
</organism>
<dbReference type="RefSeq" id="WP_252956463.1">
    <property type="nucleotide sequence ID" value="NZ_JAFIRR010000229.1"/>
</dbReference>
<name>A0ABT1DCX5_9PROT</name>
<keyword evidence="3" id="KW-1185">Reference proteome</keyword>
<proteinExistence type="predicted"/>
<protein>
    <submittedName>
        <fullName evidence="2">NAD-dependent epimerase/dehydratase family protein</fullName>
    </submittedName>
</protein>
<dbReference type="PANTHER" id="PTHR43245">
    <property type="entry name" value="BIFUNCTIONAL POLYMYXIN RESISTANCE PROTEIN ARNA"/>
    <property type="match status" value="1"/>
</dbReference>
<dbReference type="PANTHER" id="PTHR43245:SF13">
    <property type="entry name" value="UDP-D-APIOSE_UDP-D-XYLOSE SYNTHASE 2"/>
    <property type="match status" value="1"/>
</dbReference>
<evidence type="ECO:0000259" key="1">
    <source>
        <dbReference type="Pfam" id="PF01370"/>
    </source>
</evidence>
<dbReference type="Gene3D" id="3.40.50.720">
    <property type="entry name" value="NAD(P)-binding Rossmann-like Domain"/>
    <property type="match status" value="1"/>
</dbReference>
<reference evidence="2 3" key="1">
    <citation type="submission" date="2021-12" db="EMBL/GenBank/DDBJ databases">
        <title>Siccirubricoccus leaddurans sp. nov., a high concentration Zn2+ tolerance bacterium.</title>
        <authorList>
            <person name="Cao Y."/>
        </authorList>
    </citation>
    <scope>NUCLEOTIDE SEQUENCE [LARGE SCALE GENOMIC DNA]</scope>
    <source>
        <strain evidence="2 3">KC 17139</strain>
    </source>
</reference>
<comment type="caution">
    <text evidence="2">The sequence shown here is derived from an EMBL/GenBank/DDBJ whole genome shotgun (WGS) entry which is preliminary data.</text>
</comment>
<dbReference type="Proteomes" id="UP001523392">
    <property type="component" value="Unassembled WGS sequence"/>
</dbReference>
<accession>A0ABT1DCX5</accession>
<evidence type="ECO:0000313" key="3">
    <source>
        <dbReference type="Proteomes" id="UP001523392"/>
    </source>
</evidence>
<dbReference type="InterPro" id="IPR001509">
    <property type="entry name" value="Epimerase_deHydtase"/>
</dbReference>
<dbReference type="Pfam" id="PF01370">
    <property type="entry name" value="Epimerase"/>
    <property type="match status" value="1"/>
</dbReference>
<feature type="domain" description="NAD-dependent epimerase/dehydratase" evidence="1">
    <location>
        <begin position="5"/>
        <end position="244"/>
    </location>
</feature>
<sequence>MASYLVTGGCGFIGSHLTAALLAAGHAVRVLDDLSSGHLANLAPGAELIQADCADRAALRDAMAGVDGCFHLAAIASVERGRRDWAGTHRVNLSATVAVLEAAVAEGSARGGPEAVPVVYASSAAVYGEPASLPLTESAATKPLSAYGADKLGCELHARVGGVVHGLPTTGLRFFNVFGPRQDPSSPYSGVISIFCEKLVRGEPVTIFGDGGQTRDFIFVADIVAGLIAALRHASPAGPVFNLCTGRPVSVRDLAEAIAGLCGTRLELRHAPARSGEIRHSLGDPAASRAALGLGVPVALEDGLRQTIDWLRAGRPGLR</sequence>
<dbReference type="SUPFAM" id="SSF51735">
    <property type="entry name" value="NAD(P)-binding Rossmann-fold domains"/>
    <property type="match status" value="1"/>
</dbReference>
<dbReference type="InterPro" id="IPR050177">
    <property type="entry name" value="Lipid_A_modif_metabolic_enz"/>
</dbReference>
<dbReference type="EMBL" id="JAFIRR010000229">
    <property type="protein sequence ID" value="MCO6419784.1"/>
    <property type="molecule type" value="Genomic_DNA"/>
</dbReference>
<evidence type="ECO:0000313" key="2">
    <source>
        <dbReference type="EMBL" id="MCO6419784.1"/>
    </source>
</evidence>
<dbReference type="Gene3D" id="3.90.25.10">
    <property type="entry name" value="UDP-galactose 4-epimerase, domain 1"/>
    <property type="match status" value="1"/>
</dbReference>
<gene>
    <name evidence="2" type="ORF">JYK14_26990</name>
</gene>